<comment type="catalytic activity">
    <reaction evidence="3">
        <text>uridine + phosphate = alpha-D-ribose 1-phosphate + uracil</text>
        <dbReference type="Rhea" id="RHEA:24388"/>
        <dbReference type="ChEBI" id="CHEBI:16704"/>
        <dbReference type="ChEBI" id="CHEBI:17568"/>
        <dbReference type="ChEBI" id="CHEBI:43474"/>
        <dbReference type="ChEBI" id="CHEBI:57720"/>
        <dbReference type="EC" id="2.4.2.2"/>
    </reaction>
</comment>
<dbReference type="FunFam" id="2.60.120.10:FF:000016">
    <property type="entry name" value="Pyrimidine/purine nucleoside phosphorylase"/>
    <property type="match status" value="1"/>
</dbReference>
<proteinExistence type="inferred from homology"/>
<dbReference type="GO" id="GO:0009032">
    <property type="term" value="F:thymidine phosphorylase activity"/>
    <property type="evidence" value="ECO:0007669"/>
    <property type="project" value="RHEA"/>
</dbReference>
<dbReference type="EC" id="2.4.2.2" evidence="3"/>
<keyword evidence="5" id="KW-1185">Reference proteome</keyword>
<comment type="catalytic activity">
    <reaction evidence="3">
        <text>inosine + phosphate = alpha-D-ribose 1-phosphate + hypoxanthine</text>
        <dbReference type="Rhea" id="RHEA:27646"/>
        <dbReference type="ChEBI" id="CHEBI:17368"/>
        <dbReference type="ChEBI" id="CHEBI:17596"/>
        <dbReference type="ChEBI" id="CHEBI:43474"/>
        <dbReference type="ChEBI" id="CHEBI:57720"/>
        <dbReference type="EC" id="2.4.2.1"/>
    </reaction>
</comment>
<organism evidence="4 5">
    <name type="scientific">Enterococcus rivorum</name>
    <dbReference type="NCBI Taxonomy" id="762845"/>
    <lineage>
        <taxon>Bacteria</taxon>
        <taxon>Bacillati</taxon>
        <taxon>Bacillota</taxon>
        <taxon>Bacilli</taxon>
        <taxon>Lactobacillales</taxon>
        <taxon>Enterococcaceae</taxon>
        <taxon>Enterococcus</taxon>
    </lineage>
</organism>
<dbReference type="Pfam" id="PF06865">
    <property type="entry name" value="Ppnp"/>
    <property type="match status" value="1"/>
</dbReference>
<dbReference type="GO" id="GO:0047975">
    <property type="term" value="F:guanosine phosphorylase activity"/>
    <property type="evidence" value="ECO:0007669"/>
    <property type="project" value="RHEA"/>
</dbReference>
<evidence type="ECO:0000256" key="3">
    <source>
        <dbReference type="HAMAP-Rule" id="MF_01537"/>
    </source>
</evidence>
<dbReference type="Proteomes" id="UP000095256">
    <property type="component" value="Unassembled WGS sequence"/>
</dbReference>
<dbReference type="STRING" id="762845.BCR26_00825"/>
<dbReference type="InterPro" id="IPR011051">
    <property type="entry name" value="RmlC_Cupin_sf"/>
</dbReference>
<dbReference type="PANTHER" id="PTHR36540">
    <property type="entry name" value="PYRIMIDINE/PURINE NUCLEOSIDE PHOSPHORYLASE"/>
    <property type="match status" value="1"/>
</dbReference>
<dbReference type="EC" id="2.4.2.1" evidence="3"/>
<name>A0A1E5L1Z1_9ENTE</name>
<dbReference type="EMBL" id="MIEK01000001">
    <property type="protein sequence ID" value="OEH84043.1"/>
    <property type="molecule type" value="Genomic_DNA"/>
</dbReference>
<dbReference type="GO" id="GO:0004731">
    <property type="term" value="F:purine-nucleoside phosphorylase activity"/>
    <property type="evidence" value="ECO:0007669"/>
    <property type="project" value="UniProtKB-UniRule"/>
</dbReference>
<gene>
    <name evidence="3" type="primary">ppnP</name>
    <name evidence="4" type="ORF">BCR26_00825</name>
</gene>
<comment type="catalytic activity">
    <reaction evidence="3">
        <text>guanosine + phosphate = alpha-D-ribose 1-phosphate + guanine</text>
        <dbReference type="Rhea" id="RHEA:13233"/>
        <dbReference type="ChEBI" id="CHEBI:16235"/>
        <dbReference type="ChEBI" id="CHEBI:16750"/>
        <dbReference type="ChEBI" id="CHEBI:43474"/>
        <dbReference type="ChEBI" id="CHEBI:57720"/>
        <dbReference type="EC" id="2.4.2.1"/>
    </reaction>
</comment>
<keyword evidence="2 3" id="KW-0808">Transferase</keyword>
<comment type="catalytic activity">
    <reaction evidence="3">
        <text>cytidine + phosphate = cytosine + alpha-D-ribose 1-phosphate</text>
        <dbReference type="Rhea" id="RHEA:52540"/>
        <dbReference type="ChEBI" id="CHEBI:16040"/>
        <dbReference type="ChEBI" id="CHEBI:17562"/>
        <dbReference type="ChEBI" id="CHEBI:43474"/>
        <dbReference type="ChEBI" id="CHEBI:57720"/>
        <dbReference type="EC" id="2.4.2.2"/>
    </reaction>
</comment>
<dbReference type="AlphaFoldDB" id="A0A1E5L1Z1"/>
<dbReference type="GO" id="GO:0005829">
    <property type="term" value="C:cytosol"/>
    <property type="evidence" value="ECO:0007669"/>
    <property type="project" value="TreeGrafter"/>
</dbReference>
<dbReference type="RefSeq" id="WP_069697054.1">
    <property type="nucleotide sequence ID" value="NZ_JAGGMA010000003.1"/>
</dbReference>
<dbReference type="InterPro" id="IPR014710">
    <property type="entry name" value="RmlC-like_jellyroll"/>
</dbReference>
<dbReference type="PANTHER" id="PTHR36540:SF1">
    <property type="entry name" value="PYRIMIDINE_PURINE NUCLEOSIDE PHOSPHORYLASE"/>
    <property type="match status" value="1"/>
</dbReference>
<dbReference type="GO" id="GO:0004850">
    <property type="term" value="F:uridine phosphorylase activity"/>
    <property type="evidence" value="ECO:0007669"/>
    <property type="project" value="RHEA"/>
</dbReference>
<comment type="catalytic activity">
    <reaction evidence="3">
        <text>adenosine + phosphate = alpha-D-ribose 1-phosphate + adenine</text>
        <dbReference type="Rhea" id="RHEA:27642"/>
        <dbReference type="ChEBI" id="CHEBI:16335"/>
        <dbReference type="ChEBI" id="CHEBI:16708"/>
        <dbReference type="ChEBI" id="CHEBI:43474"/>
        <dbReference type="ChEBI" id="CHEBI:57720"/>
        <dbReference type="EC" id="2.4.2.1"/>
    </reaction>
</comment>
<dbReference type="Gene3D" id="2.60.120.10">
    <property type="entry name" value="Jelly Rolls"/>
    <property type="match status" value="1"/>
</dbReference>
<reference evidence="4 5" key="1">
    <citation type="submission" date="2016-09" db="EMBL/GenBank/DDBJ databases">
        <authorList>
            <person name="Capua I."/>
            <person name="De Benedictis P."/>
            <person name="Joannis T."/>
            <person name="Lombin L.H."/>
            <person name="Cattoli G."/>
        </authorList>
    </citation>
    <scope>NUCLEOTIDE SEQUENCE [LARGE SCALE GENOMIC DNA]</scope>
    <source>
        <strain evidence="4 5">LMG 25899</strain>
    </source>
</reference>
<sequence>MENRLKNVDIDKKANVYFDGKVSSRTIFLANGNRITLGFMLAGEYEFSTNEKEIMELSAGTLEVKLPQSNEWQIIQPEASFEVPANATFKVKVAEFADYCCSYVKE</sequence>
<dbReference type="OrthoDB" id="9793848at2"/>
<comment type="catalytic activity">
    <reaction evidence="3">
        <text>a purine D-ribonucleoside + phosphate = a purine nucleobase + alpha-D-ribose 1-phosphate</text>
        <dbReference type="Rhea" id="RHEA:19805"/>
        <dbReference type="ChEBI" id="CHEBI:26386"/>
        <dbReference type="ChEBI" id="CHEBI:43474"/>
        <dbReference type="ChEBI" id="CHEBI:57720"/>
        <dbReference type="ChEBI" id="CHEBI:142355"/>
        <dbReference type="EC" id="2.4.2.1"/>
    </reaction>
</comment>
<comment type="catalytic activity">
    <reaction evidence="3">
        <text>thymidine + phosphate = 2-deoxy-alpha-D-ribose 1-phosphate + thymine</text>
        <dbReference type="Rhea" id="RHEA:16037"/>
        <dbReference type="ChEBI" id="CHEBI:17748"/>
        <dbReference type="ChEBI" id="CHEBI:17821"/>
        <dbReference type="ChEBI" id="CHEBI:43474"/>
        <dbReference type="ChEBI" id="CHEBI:57259"/>
        <dbReference type="EC" id="2.4.2.2"/>
    </reaction>
</comment>
<dbReference type="InterPro" id="IPR009664">
    <property type="entry name" value="Ppnp"/>
</dbReference>
<dbReference type="HAMAP" id="MF_01537">
    <property type="entry name" value="Nucleos_phosphorylase_PpnP"/>
    <property type="match status" value="1"/>
</dbReference>
<comment type="caution">
    <text evidence="4">The sequence shown here is derived from an EMBL/GenBank/DDBJ whole genome shotgun (WGS) entry which is preliminary data.</text>
</comment>
<accession>A0A1E5L1Z1</accession>
<dbReference type="CDD" id="cd20296">
    <property type="entry name" value="cupin_PpnP-like"/>
    <property type="match status" value="1"/>
</dbReference>
<evidence type="ECO:0000256" key="1">
    <source>
        <dbReference type="ARBA" id="ARBA00022676"/>
    </source>
</evidence>
<dbReference type="SUPFAM" id="SSF51182">
    <property type="entry name" value="RmlC-like cupins"/>
    <property type="match status" value="1"/>
</dbReference>
<comment type="function">
    <text evidence="3">Catalyzes the phosphorolysis of diverse nucleosides, yielding D-ribose 1-phosphate and the respective free bases. Can use uridine, adenosine, guanosine, cytidine, thymidine, inosine and xanthosine as substrates. Also catalyzes the reverse reactions.</text>
</comment>
<comment type="catalytic activity">
    <reaction evidence="3">
        <text>xanthosine + phosphate = alpha-D-ribose 1-phosphate + xanthine</text>
        <dbReference type="Rhea" id="RHEA:27638"/>
        <dbReference type="ChEBI" id="CHEBI:17712"/>
        <dbReference type="ChEBI" id="CHEBI:18107"/>
        <dbReference type="ChEBI" id="CHEBI:43474"/>
        <dbReference type="ChEBI" id="CHEBI:57720"/>
        <dbReference type="EC" id="2.4.2.1"/>
    </reaction>
</comment>
<keyword evidence="1 3" id="KW-0328">Glycosyltransferase</keyword>
<evidence type="ECO:0000313" key="5">
    <source>
        <dbReference type="Proteomes" id="UP000095256"/>
    </source>
</evidence>
<protein>
    <recommendedName>
        <fullName evidence="3">Pyrimidine/purine nucleoside phosphorylase</fullName>
        <ecNumber evidence="3">2.4.2.1</ecNumber>
        <ecNumber evidence="3">2.4.2.2</ecNumber>
    </recommendedName>
    <alternativeName>
        <fullName evidence="3">Adenosine phosphorylase</fullName>
    </alternativeName>
    <alternativeName>
        <fullName evidence="3">Cytidine phosphorylase</fullName>
    </alternativeName>
    <alternativeName>
        <fullName evidence="3">Guanosine phosphorylase</fullName>
    </alternativeName>
    <alternativeName>
        <fullName evidence="3">Inosine phosphorylase</fullName>
    </alternativeName>
    <alternativeName>
        <fullName evidence="3">Thymidine phosphorylase</fullName>
    </alternativeName>
    <alternativeName>
        <fullName evidence="3">Uridine phosphorylase</fullName>
    </alternativeName>
    <alternativeName>
        <fullName evidence="3">Xanthosine phosphorylase</fullName>
    </alternativeName>
</protein>
<evidence type="ECO:0000256" key="2">
    <source>
        <dbReference type="ARBA" id="ARBA00022679"/>
    </source>
</evidence>
<evidence type="ECO:0000313" key="4">
    <source>
        <dbReference type="EMBL" id="OEH84043.1"/>
    </source>
</evidence>
<comment type="similarity">
    <text evidence="3">Belongs to the nucleoside phosphorylase PpnP family.</text>
</comment>